<evidence type="ECO:0000313" key="2">
    <source>
        <dbReference type="Proteomes" id="UP000244912"/>
    </source>
</evidence>
<gene>
    <name evidence="1" type="ORF">PAA8504_02386</name>
</gene>
<name>A0A2R8BWP7_9RHOB</name>
<protein>
    <submittedName>
        <fullName evidence="1">Uncharacterized protein</fullName>
    </submittedName>
</protein>
<keyword evidence="2" id="KW-1185">Reference proteome</keyword>
<reference evidence="1 2" key="1">
    <citation type="submission" date="2018-03" db="EMBL/GenBank/DDBJ databases">
        <authorList>
            <person name="Keele B.F."/>
        </authorList>
    </citation>
    <scope>NUCLEOTIDE SEQUENCE [LARGE SCALE GENOMIC DNA]</scope>
    <source>
        <strain evidence="1 2">CECT 8504</strain>
    </source>
</reference>
<organism evidence="1 2">
    <name type="scientific">Palleronia abyssalis</name>
    <dbReference type="NCBI Taxonomy" id="1501240"/>
    <lineage>
        <taxon>Bacteria</taxon>
        <taxon>Pseudomonadati</taxon>
        <taxon>Pseudomonadota</taxon>
        <taxon>Alphaproteobacteria</taxon>
        <taxon>Rhodobacterales</taxon>
        <taxon>Roseobacteraceae</taxon>
        <taxon>Palleronia</taxon>
    </lineage>
</organism>
<sequence length="81" mass="9343">MPRSPCATLPTKVAYWRDPYEIVAEGRPTGIVELPVKWIRDDAVYFMNRQGAQRPYTPPGDVLDIFIREFEGARAENGLFW</sequence>
<accession>A0A2R8BWP7</accession>
<dbReference type="RefSeq" id="WP_245897601.1">
    <property type="nucleotide sequence ID" value="NZ_ONZF01000004.1"/>
</dbReference>
<evidence type="ECO:0000313" key="1">
    <source>
        <dbReference type="EMBL" id="SPJ24553.1"/>
    </source>
</evidence>
<dbReference type="EMBL" id="ONZF01000004">
    <property type="protein sequence ID" value="SPJ24553.1"/>
    <property type="molecule type" value="Genomic_DNA"/>
</dbReference>
<dbReference type="AlphaFoldDB" id="A0A2R8BWP7"/>
<dbReference type="Gene3D" id="3.20.20.370">
    <property type="entry name" value="Glycoside hydrolase/deacetylase"/>
    <property type="match status" value="1"/>
</dbReference>
<proteinExistence type="predicted"/>
<dbReference type="Proteomes" id="UP000244912">
    <property type="component" value="Unassembled WGS sequence"/>
</dbReference>